<name>A4V716_PSEFS</name>
<sequence>MTKPAERTRKILFLDEFVEVDTYQPVHWPEKQELVAGRFPLNPTLRRCFDQTPNEDRESLETEHWWDLPFIISRDWECCVEIIKSIQAQHREQANDYVISDDELEAKIQAEKLRWFAEFPDGVRYDVRCLDGGAWDRSTWWGCSGSLDEAAKLAEAGPAWRSKLS</sequence>
<dbReference type="Proteomes" id="UP000002332">
    <property type="component" value="Plasmid pQBR103"/>
</dbReference>
<gene>
    <name evidence="1" type="ordered locus">pQBR0295</name>
</gene>
<keyword evidence="1" id="KW-0614">Plasmid</keyword>
<evidence type="ECO:0000313" key="1">
    <source>
        <dbReference type="EMBL" id="CAM96327.1"/>
    </source>
</evidence>
<dbReference type="AlphaFoldDB" id="A4V716"/>
<accession>A4V716</accession>
<dbReference type="EMBL" id="AM235768">
    <property type="protein sequence ID" value="CAM96327.1"/>
    <property type="molecule type" value="Genomic_DNA"/>
</dbReference>
<dbReference type="RefSeq" id="WP_011923103.1">
    <property type="nucleotide sequence ID" value="NC_009444.1"/>
</dbReference>
<evidence type="ECO:0000313" key="2">
    <source>
        <dbReference type="Proteomes" id="UP000002332"/>
    </source>
</evidence>
<proteinExistence type="predicted"/>
<organism evidence="1 2">
    <name type="scientific">Pseudomonas fluorescens (strain SBW25)</name>
    <dbReference type="NCBI Taxonomy" id="216595"/>
    <lineage>
        <taxon>Bacteria</taxon>
        <taxon>Pseudomonadati</taxon>
        <taxon>Pseudomonadota</taxon>
        <taxon>Gammaproteobacteria</taxon>
        <taxon>Pseudomonadales</taxon>
        <taxon>Pseudomonadaceae</taxon>
        <taxon>Pseudomonas</taxon>
    </lineage>
</organism>
<reference evidence="1 2" key="1">
    <citation type="journal article" date="2007" name="ISME J.">
        <title>Sequence-based analysis of pQBR103; a representative of a unique, transfer-proficient mega plasmid resident in the microbial community of sugar beet.</title>
        <authorList>
            <person name="Tett A."/>
            <person name="Spiers A.J."/>
            <person name="Crossman L.C."/>
            <person name="Ager D."/>
            <person name="Ciric L."/>
            <person name="Dow J.M."/>
            <person name="Fry J.C."/>
            <person name="Harris D."/>
            <person name="Lilley A."/>
            <person name="Oliver A."/>
            <person name="Parkhill J."/>
            <person name="Quail M.A."/>
            <person name="Rainey P.B."/>
            <person name="Saunders N.J."/>
            <person name="Seeger K."/>
            <person name="Snyder L.A.S."/>
            <person name="Squares R."/>
            <person name="Thomas C.M."/>
            <person name="Turner S.L."/>
            <person name="Zhang X.-X."/>
            <person name="Field D."/>
            <person name="Bailey M.J."/>
        </authorList>
    </citation>
    <scope>NUCLEOTIDE SEQUENCE [LARGE SCALE GENOMIC DNA]</scope>
    <source>
        <strain evidence="1 2">SBW25</strain>
    </source>
</reference>
<geneLocation type="plasmid" evidence="1 2">
    <name>pQBR103</name>
</geneLocation>
<protein>
    <submittedName>
        <fullName evidence="1">Uncharacterized protein</fullName>
    </submittedName>
</protein>